<feature type="domain" description="Histidine kinase" evidence="8">
    <location>
        <begin position="603"/>
        <end position="794"/>
    </location>
</feature>
<dbReference type="SUPFAM" id="SSF48452">
    <property type="entry name" value="TPR-like"/>
    <property type="match status" value="1"/>
</dbReference>
<sequence length="812" mass="93753">MKKLIILSFLIIQAFASKPQTISRIKVDSLKRIVEEDQISKETLYALLELAEFNILKTGELKIDLDSAENFIQKATDLNRRIGSVEAHGNLKLLQAYLNKERGLDTKKQFAEAISVLGKTNDKFHLAMAKMEFSKNFNTNEKQQAQQKEQLLMSALQLAVSSGTKQQKLYAFQELKYSLITGNFTDLFWKIDFMNLMLRLKKQFPDLYLDFSIEKEIASTHINQGKLGLAKNELTKLISYYRQNNINGISRIYHLMSKIYFDLGDFNASLSYSLQSVRNIKTKEDSIYFPEYGNRIAQNSMYMRKFDKALEWYIKNCQYEISIKDNNGLYIMIPKVAHCFIMDGKSLQGLNYVKNIQSKYPPGSVEQNKDLASALALLYDALNDKARSKFYHLRMITLSDFQFSTGEISDDSPIHRQMGIYYLKNGDIVKAKKYLDWTINELPQGSAVNKRLFTHLYGFKIDSAYKNYLSAMQQLLLYQRLKDSVYTEMRSRQFAELTVSYETEEKKKDIRLLKETQKRQALEIHHTKAVRKRISIAAVSLFFLLAFSFYQYRMKQKSHKLLESQKENIVGINNDLNVMVIEKDVLLAQKEGLIKEKEWLLREIHHRVKNNLHTVICLLESQAVYLSDDGRKALESSQHRIYAMSLIHQKLYQTENLKTIDMAVYLPELLSYLSDSFDANKRIRFSLDIDKISLGISHAIPIALIVNEAVTNSIKYAFVEKLSGMITINMKRSKQKIKLVIADDGIGIPEEIDNMHSESLGLKLMNGLSGDINANIHIENDNGTRITLDFDLEPLENDFAFFDDTNHFEGQS</sequence>
<dbReference type="InterPro" id="IPR005467">
    <property type="entry name" value="His_kinase_dom"/>
</dbReference>
<dbReference type="Proteomes" id="UP001595792">
    <property type="component" value="Unassembled WGS sequence"/>
</dbReference>
<proteinExistence type="predicted"/>
<keyword evidence="7" id="KW-0067">ATP-binding</keyword>
<evidence type="ECO:0000313" key="9">
    <source>
        <dbReference type="EMBL" id="MFC4197055.1"/>
    </source>
</evidence>
<dbReference type="RefSeq" id="WP_378960418.1">
    <property type="nucleotide sequence ID" value="NZ_JBHRXC010000016.1"/>
</dbReference>
<dbReference type="InterPro" id="IPR011495">
    <property type="entry name" value="Sig_transdc_His_kin_sub2_dim/P"/>
</dbReference>
<evidence type="ECO:0000256" key="6">
    <source>
        <dbReference type="ARBA" id="ARBA00022777"/>
    </source>
</evidence>
<keyword evidence="6 9" id="KW-0418">Kinase</keyword>
<evidence type="ECO:0000256" key="5">
    <source>
        <dbReference type="ARBA" id="ARBA00022741"/>
    </source>
</evidence>
<dbReference type="InterPro" id="IPR036890">
    <property type="entry name" value="HATPase_C_sf"/>
</dbReference>
<evidence type="ECO:0000256" key="1">
    <source>
        <dbReference type="ARBA" id="ARBA00000085"/>
    </source>
</evidence>
<reference evidence="10" key="1">
    <citation type="journal article" date="2019" name="Int. J. Syst. Evol. Microbiol.">
        <title>The Global Catalogue of Microorganisms (GCM) 10K type strain sequencing project: providing services to taxonomists for standard genome sequencing and annotation.</title>
        <authorList>
            <consortium name="The Broad Institute Genomics Platform"/>
            <consortium name="The Broad Institute Genome Sequencing Center for Infectious Disease"/>
            <person name="Wu L."/>
            <person name="Ma J."/>
        </authorList>
    </citation>
    <scope>NUCLEOTIDE SEQUENCE [LARGE SCALE GENOMIC DNA]</scope>
    <source>
        <strain evidence="10">CCM 8689</strain>
    </source>
</reference>
<dbReference type="SUPFAM" id="SSF55874">
    <property type="entry name" value="ATPase domain of HSP90 chaperone/DNA topoisomerase II/histidine kinase"/>
    <property type="match status" value="1"/>
</dbReference>
<keyword evidence="10" id="KW-1185">Reference proteome</keyword>
<dbReference type="Gene3D" id="1.25.40.10">
    <property type="entry name" value="Tetratricopeptide repeat domain"/>
    <property type="match status" value="1"/>
</dbReference>
<dbReference type="Gene3D" id="3.30.565.10">
    <property type="entry name" value="Histidine kinase-like ATPase, C-terminal domain"/>
    <property type="match status" value="1"/>
</dbReference>
<evidence type="ECO:0000256" key="7">
    <source>
        <dbReference type="ARBA" id="ARBA00022840"/>
    </source>
</evidence>
<dbReference type="PANTHER" id="PTHR41523:SF8">
    <property type="entry name" value="ETHYLENE RESPONSE SENSOR PROTEIN"/>
    <property type="match status" value="1"/>
</dbReference>
<evidence type="ECO:0000313" key="10">
    <source>
        <dbReference type="Proteomes" id="UP001595792"/>
    </source>
</evidence>
<name>A0ABV8NJ75_9SPHI</name>
<evidence type="ECO:0000259" key="8">
    <source>
        <dbReference type="PROSITE" id="PS50109"/>
    </source>
</evidence>
<dbReference type="SMART" id="SM00387">
    <property type="entry name" value="HATPase_c"/>
    <property type="match status" value="1"/>
</dbReference>
<accession>A0ABV8NJ75</accession>
<evidence type="ECO:0000256" key="2">
    <source>
        <dbReference type="ARBA" id="ARBA00012438"/>
    </source>
</evidence>
<dbReference type="Pfam" id="PF07568">
    <property type="entry name" value="HisKA_2"/>
    <property type="match status" value="1"/>
</dbReference>
<dbReference type="Pfam" id="PF02518">
    <property type="entry name" value="HATPase_c"/>
    <property type="match status" value="1"/>
</dbReference>
<dbReference type="InterPro" id="IPR003594">
    <property type="entry name" value="HATPase_dom"/>
</dbReference>
<dbReference type="PROSITE" id="PS50109">
    <property type="entry name" value="HIS_KIN"/>
    <property type="match status" value="1"/>
</dbReference>
<dbReference type="EC" id="2.7.13.3" evidence="2"/>
<dbReference type="GO" id="GO:0004673">
    <property type="term" value="F:protein histidine kinase activity"/>
    <property type="evidence" value="ECO:0007669"/>
    <property type="project" value="UniProtKB-EC"/>
</dbReference>
<dbReference type="EMBL" id="JBHSBY010000098">
    <property type="protein sequence ID" value="MFC4197055.1"/>
    <property type="molecule type" value="Genomic_DNA"/>
</dbReference>
<keyword evidence="4 9" id="KW-0808">Transferase</keyword>
<protein>
    <recommendedName>
        <fullName evidence="2">histidine kinase</fullName>
        <ecNumber evidence="2">2.7.13.3</ecNumber>
    </recommendedName>
</protein>
<evidence type="ECO:0000256" key="3">
    <source>
        <dbReference type="ARBA" id="ARBA00022553"/>
    </source>
</evidence>
<organism evidence="9 10">
    <name type="scientific">Pedobacter jamesrossensis</name>
    <dbReference type="NCBI Taxonomy" id="1908238"/>
    <lineage>
        <taxon>Bacteria</taxon>
        <taxon>Pseudomonadati</taxon>
        <taxon>Bacteroidota</taxon>
        <taxon>Sphingobacteriia</taxon>
        <taxon>Sphingobacteriales</taxon>
        <taxon>Sphingobacteriaceae</taxon>
        <taxon>Pedobacter</taxon>
    </lineage>
</organism>
<dbReference type="PANTHER" id="PTHR41523">
    <property type="entry name" value="TWO-COMPONENT SYSTEM SENSOR PROTEIN"/>
    <property type="match status" value="1"/>
</dbReference>
<evidence type="ECO:0000256" key="4">
    <source>
        <dbReference type="ARBA" id="ARBA00022679"/>
    </source>
</evidence>
<dbReference type="InterPro" id="IPR011990">
    <property type="entry name" value="TPR-like_helical_dom_sf"/>
</dbReference>
<comment type="catalytic activity">
    <reaction evidence="1">
        <text>ATP + protein L-histidine = ADP + protein N-phospho-L-histidine.</text>
        <dbReference type="EC" id="2.7.13.3"/>
    </reaction>
</comment>
<keyword evidence="5" id="KW-0547">Nucleotide-binding</keyword>
<dbReference type="Gene3D" id="3.30.450.20">
    <property type="entry name" value="PAS domain"/>
    <property type="match status" value="1"/>
</dbReference>
<comment type="caution">
    <text evidence="9">The sequence shown here is derived from an EMBL/GenBank/DDBJ whole genome shotgun (WGS) entry which is preliminary data.</text>
</comment>
<gene>
    <name evidence="9" type="ORF">ACFOUY_10125</name>
</gene>
<keyword evidence="3" id="KW-0597">Phosphoprotein</keyword>